<name>Q46517_DESMO</name>
<dbReference type="AlphaFoldDB" id="Q46517"/>
<protein>
    <submittedName>
        <fullName evidence="1">ORFD 65</fullName>
    </submittedName>
</protein>
<accession>Q46517</accession>
<proteinExistence type="predicted"/>
<dbReference type="EMBL" id="X73582">
    <property type="protein sequence ID" value="CAA51989.1"/>
    <property type="molecule type" value="Genomic_DNA"/>
</dbReference>
<dbReference type="PIR" id="S54739">
    <property type="entry name" value="S38469"/>
</dbReference>
<sequence>MSKAFLTMWYARCFLPMFLPGRITLFISLSTMGTWVLPKRLCSCLPPVCGRYTGFRQMYFFRLGS</sequence>
<feature type="non-terminal residue" evidence="1">
    <location>
        <position position="65"/>
    </location>
</feature>
<organism evidence="1">
    <name type="scientific">Desulfurococcus mucosus</name>
    <name type="common">Desulfurococcus mobilis</name>
    <dbReference type="NCBI Taxonomy" id="2275"/>
    <lineage>
        <taxon>Archaea</taxon>
        <taxon>Thermoproteota</taxon>
        <taxon>Thermoprotei</taxon>
        <taxon>Desulfurococcales</taxon>
        <taxon>Desulfurococcaceae</taxon>
        <taxon>Desulfurococcus</taxon>
    </lineage>
</organism>
<evidence type="ECO:0000313" key="1">
    <source>
        <dbReference type="EMBL" id="CAA51989.1"/>
    </source>
</evidence>
<reference evidence="1" key="1">
    <citation type="journal article" date="1995" name="Mol. Gen. Genet.">
        <title>Chromosomal organization and nucleotide sequence of the genes for elongation factors EF-1 alpha and EF-2 and ribosomal proteins S7 and S10 of the hyperthermophilic archaeum Desulfurococcus mobilis.</title>
        <authorList>
            <person name="Ceccarelli E."/>
            <person name="Bocchetta M."/>
            <person name="Creti R."/>
            <person name="Sanangelantoni A.M."/>
            <person name="Tiboni O."/>
            <person name="Cammarano P."/>
        </authorList>
    </citation>
    <scope>NUCLEOTIDE SEQUENCE</scope>
    <source>
        <strain evidence="1">DSM 2126</strain>
    </source>
</reference>